<accession>A0A5J4SJU4</accession>
<gene>
    <name evidence="1" type="ORF">EZS27_006049</name>
</gene>
<evidence type="ECO:0000313" key="1">
    <source>
        <dbReference type="EMBL" id="KAA6346399.1"/>
    </source>
</evidence>
<proteinExistence type="predicted"/>
<reference evidence="1" key="1">
    <citation type="submission" date="2019-03" db="EMBL/GenBank/DDBJ databases">
        <title>Single cell metagenomics reveals metabolic interactions within the superorganism composed of flagellate Streblomastix strix and complex community of Bacteroidetes bacteria on its surface.</title>
        <authorList>
            <person name="Treitli S.C."/>
            <person name="Kolisko M."/>
            <person name="Husnik F."/>
            <person name="Keeling P."/>
            <person name="Hampl V."/>
        </authorList>
    </citation>
    <scope>NUCLEOTIDE SEQUENCE</scope>
    <source>
        <strain evidence="1">STM</strain>
    </source>
</reference>
<sequence length="69" mass="7744">MTLREAQKMYSDAVLTKVTHKPFSITAKDLIQLGQHWNTPAGILYIKIGKCSSLVISSRQAYIKGQNNH</sequence>
<dbReference type="AlphaFoldDB" id="A0A5J4SJU4"/>
<comment type="caution">
    <text evidence="1">The sequence shown here is derived from an EMBL/GenBank/DDBJ whole genome shotgun (WGS) entry which is preliminary data.</text>
</comment>
<protein>
    <submittedName>
        <fullName evidence="1">Uncharacterized protein</fullName>
    </submittedName>
</protein>
<organism evidence="1">
    <name type="scientific">termite gut metagenome</name>
    <dbReference type="NCBI Taxonomy" id="433724"/>
    <lineage>
        <taxon>unclassified sequences</taxon>
        <taxon>metagenomes</taxon>
        <taxon>organismal metagenomes</taxon>
    </lineage>
</organism>
<dbReference type="EMBL" id="SNRY01000131">
    <property type="protein sequence ID" value="KAA6346399.1"/>
    <property type="molecule type" value="Genomic_DNA"/>
</dbReference>
<name>A0A5J4SJU4_9ZZZZ</name>